<dbReference type="PANTHER" id="PTHR37984:SF13">
    <property type="entry name" value="RIBONUCLEASE H"/>
    <property type="match status" value="1"/>
</dbReference>
<dbReference type="Pfam" id="PF00665">
    <property type="entry name" value="rve"/>
    <property type="match status" value="1"/>
</dbReference>
<dbReference type="PANTHER" id="PTHR37984">
    <property type="entry name" value="PROTEIN CBG26694"/>
    <property type="match status" value="1"/>
</dbReference>
<reference evidence="2 3" key="1">
    <citation type="journal article" date="2014" name="Curr. Biol.">
        <title>The genome of the clonal raider ant Cerapachys biroi.</title>
        <authorList>
            <person name="Oxley P.R."/>
            <person name="Ji L."/>
            <person name="Fetter-Pruneda I."/>
            <person name="McKenzie S.K."/>
            <person name="Li C."/>
            <person name="Hu H."/>
            <person name="Zhang G."/>
            <person name="Kronauer D.J."/>
        </authorList>
    </citation>
    <scope>NUCLEOTIDE SEQUENCE [LARGE SCALE GENOMIC DNA]</scope>
</reference>
<keyword evidence="3" id="KW-1185">Reference proteome</keyword>
<name>A0A026W693_OOCBI</name>
<dbReference type="InterPro" id="IPR001584">
    <property type="entry name" value="Integrase_cat-core"/>
</dbReference>
<dbReference type="InterPro" id="IPR036397">
    <property type="entry name" value="RNaseH_sf"/>
</dbReference>
<gene>
    <name evidence="2" type="ORF">X777_09780</name>
</gene>
<dbReference type="SUPFAM" id="SSF53098">
    <property type="entry name" value="Ribonuclease H-like"/>
    <property type="match status" value="1"/>
</dbReference>
<dbReference type="EMBL" id="KK107381">
    <property type="protein sequence ID" value="EZA51533.1"/>
    <property type="molecule type" value="Genomic_DNA"/>
</dbReference>
<accession>A0A026W693</accession>
<organism evidence="2 3">
    <name type="scientific">Ooceraea biroi</name>
    <name type="common">Clonal raider ant</name>
    <name type="synonym">Cerapachys biroi</name>
    <dbReference type="NCBI Taxonomy" id="2015173"/>
    <lineage>
        <taxon>Eukaryota</taxon>
        <taxon>Metazoa</taxon>
        <taxon>Ecdysozoa</taxon>
        <taxon>Arthropoda</taxon>
        <taxon>Hexapoda</taxon>
        <taxon>Insecta</taxon>
        <taxon>Pterygota</taxon>
        <taxon>Neoptera</taxon>
        <taxon>Endopterygota</taxon>
        <taxon>Hymenoptera</taxon>
        <taxon>Apocrita</taxon>
        <taxon>Aculeata</taxon>
        <taxon>Formicoidea</taxon>
        <taxon>Formicidae</taxon>
        <taxon>Dorylinae</taxon>
        <taxon>Ooceraea</taxon>
    </lineage>
</organism>
<dbReference type="InterPro" id="IPR012337">
    <property type="entry name" value="RNaseH-like_sf"/>
</dbReference>
<dbReference type="OMA" id="WLEVHIM"/>
<evidence type="ECO:0000259" key="1">
    <source>
        <dbReference type="PROSITE" id="PS50994"/>
    </source>
</evidence>
<dbReference type="AlphaFoldDB" id="A0A026W693"/>
<dbReference type="GO" id="GO:0015074">
    <property type="term" value="P:DNA integration"/>
    <property type="evidence" value="ECO:0007669"/>
    <property type="project" value="InterPro"/>
</dbReference>
<evidence type="ECO:0000313" key="3">
    <source>
        <dbReference type="Proteomes" id="UP000053097"/>
    </source>
</evidence>
<feature type="domain" description="Integrase catalytic" evidence="1">
    <location>
        <begin position="1"/>
        <end position="136"/>
    </location>
</feature>
<dbReference type="InterPro" id="IPR050951">
    <property type="entry name" value="Retrovirus_Pol_polyprotein"/>
</dbReference>
<sequence>MGYNFLVLVDAYTRWLEVHIMKNINSEKTIEKYREIFTTFGLPQVLVSNNGRTFIAKEFQYFLKQNGIFHKCTAPYNPATNGLAERFVQTLKQGLRKLSVTDKNVTRNLQKLLFHYRLLPHQERGKSSAELMFGRNLNSRLNLIFPRTEQRNESENVNLTKIKQFEVGERVAVREYLDKNIKWRFGTIIEKLGRLHYRVQLLNKKI</sequence>
<dbReference type="PROSITE" id="PS50994">
    <property type="entry name" value="INTEGRASE"/>
    <property type="match status" value="1"/>
</dbReference>
<dbReference type="Proteomes" id="UP000053097">
    <property type="component" value="Unassembled WGS sequence"/>
</dbReference>
<dbReference type="OrthoDB" id="7550831at2759"/>
<evidence type="ECO:0000313" key="2">
    <source>
        <dbReference type="EMBL" id="EZA51533.1"/>
    </source>
</evidence>
<proteinExistence type="predicted"/>
<protein>
    <recommendedName>
        <fullName evidence="1">Integrase catalytic domain-containing protein</fullName>
    </recommendedName>
</protein>
<dbReference type="GO" id="GO:0003676">
    <property type="term" value="F:nucleic acid binding"/>
    <property type="evidence" value="ECO:0007669"/>
    <property type="project" value="InterPro"/>
</dbReference>
<dbReference type="Gene3D" id="3.30.420.10">
    <property type="entry name" value="Ribonuclease H-like superfamily/Ribonuclease H"/>
    <property type="match status" value="1"/>
</dbReference>